<gene>
    <name evidence="1" type="ORF">F5876DRAFT_61534</name>
</gene>
<comment type="caution">
    <text evidence="1">The sequence shown here is derived from an EMBL/GenBank/DDBJ whole genome shotgun (WGS) entry which is preliminary data.</text>
</comment>
<dbReference type="Proteomes" id="UP001163835">
    <property type="component" value="Unassembled WGS sequence"/>
</dbReference>
<dbReference type="EMBL" id="MU794949">
    <property type="protein sequence ID" value="KAJ3815501.1"/>
    <property type="molecule type" value="Genomic_DNA"/>
</dbReference>
<sequence>MFLENVLLLSLPLIVTAYPINVLNSSGSATAFAVLLAVALSVTVLVLSKFLYIRYRRTHVSYNFSDCSLQSSQRSTTSFFYNSEKLVKPGKAAFLVGFFGSPSWETSVKTLYDGPSVYSNQLQFQSRRSQKSARRTSRFSISEFGGLRRSTRYSDTSGSRALSNTLVALSHPPPHSSASSPTYPADARTNSFGRRYSLPVTRQIHLEHPNDRRRRPSSLKSSRSHRLDSLPIPGLRLVNLVNNNPDLLHQTSFLDLEPFSPTPSMHSRSRSKSSRASSCIPPLPPLPASVLLSPLPDLPESISNEGRSYISYPYALSPKQTSLNETKLSPVIPGADTGMTITRRPSQTSGTLPRIKVQPSRSPSLRSRKSPIVGPSPLRIVTLPEGSLANLNKDIDKDLLPSIPSLSSSTGSAAAPTSHAEEWKKHQNYANLGIGYPSSWGLGLGLEEGGTTHIQSEIDSENRFSVPCRLSQATSTQSQMPSSPDADAMLGIIQELVEETSQWDDSLFMDTSFKALIENSRSTSSASPLSSSKSSHHSHQPSEPIEVAPPVRSPPSSRSSSDSARPRTHSSSSVTSAKSKAPSIVVSAAAVNKVPGNTTSPRSSSTMGTERKASPKSILKKTLMMPSRSVEFELGLVGLDAVRMENFRMSAYESPRLYGGGYDEPIVDYVMHIPSMPGAYEHGSILTPLQEISEEQEQEAEHVQVVPKSVVFLLLDNEWSMLN</sequence>
<name>A0ACC1UEG4_9AGAR</name>
<keyword evidence="2" id="KW-1185">Reference proteome</keyword>
<accession>A0ACC1UEG4</accession>
<reference evidence="1" key="1">
    <citation type="submission" date="2022-09" db="EMBL/GenBank/DDBJ databases">
        <title>A Global Phylogenomic Analysis of the Shiitake Genus Lentinula.</title>
        <authorList>
            <consortium name="DOE Joint Genome Institute"/>
            <person name="Sierra-Patev S."/>
            <person name="Min B."/>
            <person name="Naranjo-Ortiz M."/>
            <person name="Looney B."/>
            <person name="Konkel Z."/>
            <person name="Slot J.C."/>
            <person name="Sakamoto Y."/>
            <person name="Steenwyk J.L."/>
            <person name="Rokas A."/>
            <person name="Carro J."/>
            <person name="Camarero S."/>
            <person name="Ferreira P."/>
            <person name="Molpeceres G."/>
            <person name="Ruiz-Duenas F.J."/>
            <person name="Serrano A."/>
            <person name="Henrissat B."/>
            <person name="Drula E."/>
            <person name="Hughes K.W."/>
            <person name="Mata J.L."/>
            <person name="Ishikawa N.K."/>
            <person name="Vargas-Isla R."/>
            <person name="Ushijima S."/>
            <person name="Smith C.A."/>
            <person name="Ahrendt S."/>
            <person name="Andreopoulos W."/>
            <person name="He G."/>
            <person name="Labutti K."/>
            <person name="Lipzen A."/>
            <person name="Ng V."/>
            <person name="Riley R."/>
            <person name="Sandor L."/>
            <person name="Barry K."/>
            <person name="Martinez A.T."/>
            <person name="Xiao Y."/>
            <person name="Gibbons J.G."/>
            <person name="Terashima K."/>
            <person name="Grigoriev I.V."/>
            <person name="Hibbett D.S."/>
        </authorList>
    </citation>
    <scope>NUCLEOTIDE SEQUENCE</scope>
    <source>
        <strain evidence="1">TMI1499</strain>
    </source>
</reference>
<proteinExistence type="predicted"/>
<protein>
    <submittedName>
        <fullName evidence="1">Uncharacterized protein</fullName>
    </submittedName>
</protein>
<evidence type="ECO:0000313" key="2">
    <source>
        <dbReference type="Proteomes" id="UP001163835"/>
    </source>
</evidence>
<evidence type="ECO:0000313" key="1">
    <source>
        <dbReference type="EMBL" id="KAJ3815501.1"/>
    </source>
</evidence>
<organism evidence="1 2">
    <name type="scientific">Lentinula aff. lateritia</name>
    <dbReference type="NCBI Taxonomy" id="2804960"/>
    <lineage>
        <taxon>Eukaryota</taxon>
        <taxon>Fungi</taxon>
        <taxon>Dikarya</taxon>
        <taxon>Basidiomycota</taxon>
        <taxon>Agaricomycotina</taxon>
        <taxon>Agaricomycetes</taxon>
        <taxon>Agaricomycetidae</taxon>
        <taxon>Agaricales</taxon>
        <taxon>Marasmiineae</taxon>
        <taxon>Omphalotaceae</taxon>
        <taxon>Lentinula</taxon>
    </lineage>
</organism>